<evidence type="ECO:0000256" key="1">
    <source>
        <dbReference type="ARBA" id="ARBA00004651"/>
    </source>
</evidence>
<feature type="transmembrane region" description="Helical" evidence="7">
    <location>
        <begin position="990"/>
        <end position="1017"/>
    </location>
</feature>
<dbReference type="GO" id="GO:0022857">
    <property type="term" value="F:transmembrane transporter activity"/>
    <property type="evidence" value="ECO:0007669"/>
    <property type="project" value="TreeGrafter"/>
</dbReference>
<dbReference type="PANTHER" id="PTHR30572:SF4">
    <property type="entry name" value="ABC TRANSPORTER PERMEASE YTRF"/>
    <property type="match status" value="1"/>
</dbReference>
<keyword evidence="3 7" id="KW-0812">Transmembrane</keyword>
<protein>
    <submittedName>
        <fullName evidence="9">ABC transporter permease</fullName>
    </submittedName>
</protein>
<feature type="transmembrane region" description="Helical" evidence="7">
    <location>
        <begin position="292"/>
        <end position="315"/>
    </location>
</feature>
<feature type="domain" description="ABC3 transporter permease C-terminal" evidence="8">
    <location>
        <begin position="296"/>
        <end position="402"/>
    </location>
</feature>
<evidence type="ECO:0000259" key="8">
    <source>
        <dbReference type="Pfam" id="PF02687"/>
    </source>
</evidence>
<evidence type="ECO:0000256" key="3">
    <source>
        <dbReference type="ARBA" id="ARBA00022692"/>
    </source>
</evidence>
<feature type="transmembrane region" description="Helical" evidence="7">
    <location>
        <begin position="426"/>
        <end position="443"/>
    </location>
</feature>
<feature type="domain" description="ABC3 transporter permease C-terminal" evidence="8">
    <location>
        <begin position="941"/>
        <end position="1043"/>
    </location>
</feature>
<dbReference type="InterPro" id="IPR003838">
    <property type="entry name" value="ABC3_permease_C"/>
</dbReference>
<comment type="similarity">
    <text evidence="6">Belongs to the ABC-4 integral membrane protein family.</text>
</comment>
<dbReference type="GO" id="GO:0005886">
    <property type="term" value="C:plasma membrane"/>
    <property type="evidence" value="ECO:0007669"/>
    <property type="project" value="UniProtKB-SubCell"/>
</dbReference>
<feature type="transmembrane region" description="Helical" evidence="7">
    <location>
        <begin position="382"/>
        <end position="405"/>
    </location>
</feature>
<proteinExistence type="inferred from homology"/>
<keyword evidence="4 7" id="KW-1133">Transmembrane helix</keyword>
<feature type="transmembrane region" description="Helical" evidence="7">
    <location>
        <begin position="937"/>
        <end position="959"/>
    </location>
</feature>
<dbReference type="AlphaFoldDB" id="A0AB33JVL0"/>
<dbReference type="RefSeq" id="WP_407988487.1">
    <property type="nucleotide sequence ID" value="NZ_AP035881.2"/>
</dbReference>
<dbReference type="PANTHER" id="PTHR30572">
    <property type="entry name" value="MEMBRANE COMPONENT OF TRANSPORTER-RELATED"/>
    <property type="match status" value="1"/>
</dbReference>
<evidence type="ECO:0000313" key="9">
    <source>
        <dbReference type="EMBL" id="BFP46040.1"/>
    </source>
</evidence>
<evidence type="ECO:0000256" key="2">
    <source>
        <dbReference type="ARBA" id="ARBA00022475"/>
    </source>
</evidence>
<evidence type="ECO:0000256" key="7">
    <source>
        <dbReference type="SAM" id="Phobius"/>
    </source>
</evidence>
<comment type="subcellular location">
    <subcellularLocation>
        <location evidence="1">Cell membrane</location>
        <topology evidence="1">Multi-pass membrane protein</topology>
    </subcellularLocation>
</comment>
<organism evidence="9">
    <name type="scientific">Kitasatospora sp. CMC57</name>
    <dbReference type="NCBI Taxonomy" id="3231513"/>
    <lineage>
        <taxon>Bacteria</taxon>
        <taxon>Bacillati</taxon>
        <taxon>Actinomycetota</taxon>
        <taxon>Actinomycetes</taxon>
        <taxon>Kitasatosporales</taxon>
        <taxon>Streptomycetaceae</taxon>
        <taxon>Kitasatospora</taxon>
    </lineage>
</organism>
<evidence type="ECO:0000256" key="5">
    <source>
        <dbReference type="ARBA" id="ARBA00023136"/>
    </source>
</evidence>
<dbReference type="Pfam" id="PF02687">
    <property type="entry name" value="FtsX"/>
    <property type="match status" value="2"/>
</dbReference>
<accession>A0AB33JVL0</accession>
<gene>
    <name evidence="9" type="ORF">KCMC57_24080</name>
</gene>
<feature type="transmembrane region" description="Helical" evidence="7">
    <location>
        <begin position="520"/>
        <end position="540"/>
    </location>
</feature>
<keyword evidence="5 7" id="KW-0472">Membrane</keyword>
<feature type="transmembrane region" description="Helical" evidence="7">
    <location>
        <begin position="335"/>
        <end position="362"/>
    </location>
</feature>
<feature type="transmembrane region" description="Helical" evidence="7">
    <location>
        <begin position="463"/>
        <end position="483"/>
    </location>
</feature>
<sequence length="1072" mass="110933">MLGFVLRRLRGRLPLAAAVLFTVVIATTVLTTLVSFNRTVAEAGLRRNLDGGSRVDILLSSDRGLETRSGDDAGVATLGSRLFDGLPVTVQNLARSRSYGLPGLPSATREVDLTVLAALDRSRVKLTAGQWPTADGAAGTVQTAVPGSALARLGLTESALPTQVTLSDRYGGPPLSIRVTGVYQAADRDAPYWRLDPLGGREIQVRGFTTYGPMLVDDGVFSSGLLPQGSRGSLLTADFGAADPERIEQLRARTAQLPELLKQYLPGLQLQTELPALLDELHSATLVTEATLLVGALQLAVLAAAALLLVVHLVAERQVRENALLTARGATRRRLAAWTAVEALLLALPAALLAPLLTGPLLRLLTSRGPLAGMPLDQADTAVRWPVAGCCALACVALTALPTVLRRDAERVVSRRQAVVSAAARSGADLALLALAVVAYQQLGARTGGLSVDADGQLGIDPVLVAAPTLALCAGTLLVLRLLPFAARYGARLAARGRGLGPALGGWQLARRPGRANGPVLLLVLAVATGVLALGQHAAWRDSQHDQADFATAGGLRIWGSALPTLGQGGRYAALPGGDRLLPVARIDQSLPGDVPGRVLLTDTARAATELTVRPDLFDGRPAGELFAPLSEPQPAGLRLPGRPARIDLTVAVQVADLPRGEREPYFPAPLKAPDLWLQLRDGFGAAHRILVPQLPPRGELTVSVDLGALTAAPLGAVAAPLTLTGFELTHPTGVRENDGELTVRRLAVSDTATGPATAVPAPLGAWTATSGADTPVKVRSGATADSMLTIGYTQSTSYRSTALVPGGSKSDQDVKGLATRAYLTAVGARVGELIKIQVGNANLPVRITGAVEALPVYGANALLLDLPRTDRWLADRGSDLPAVNEWWLPASGPGDRAPAEAAAALRAGPTAQQLTLREEEAAARLADPLSAAPQSALAALALAAAVLATIGFTAASAASAGERAGESAVLLALGASRRLLNRTAAAEQVVLVAIGTGVGLLLGAVLVRLVVPLLVLTPAARPPVPEVLVGLPLGQMLALAAGTAALPLLSAFLVGGRRRNVAPRLRFVEEK</sequence>
<feature type="transmembrane region" description="Helical" evidence="7">
    <location>
        <begin position="1037"/>
        <end position="1057"/>
    </location>
</feature>
<dbReference type="EMBL" id="AP035881">
    <property type="protein sequence ID" value="BFP46040.1"/>
    <property type="molecule type" value="Genomic_DNA"/>
</dbReference>
<keyword evidence="2" id="KW-1003">Cell membrane</keyword>
<evidence type="ECO:0000256" key="4">
    <source>
        <dbReference type="ARBA" id="ARBA00022989"/>
    </source>
</evidence>
<reference evidence="9" key="1">
    <citation type="submission" date="2024-07" db="EMBL/GenBank/DDBJ databases">
        <title>Complete genome sequences of cellulolytic bacteria, Kitasatospora sp. CMC57 and Streptomyces sp. CMC78, isolated from Japanese agricultural soil.</title>
        <authorList>
            <person name="Hashimoto T."/>
            <person name="Ito M."/>
            <person name="Iwamoto M."/>
            <person name="Fukahori D."/>
            <person name="Shoda T."/>
            <person name="Sakoda M."/>
            <person name="Morohoshi T."/>
            <person name="Mitsuboshi M."/>
            <person name="Nishizawa T."/>
        </authorList>
    </citation>
    <scope>NUCLEOTIDE SEQUENCE</scope>
    <source>
        <strain evidence="9">CMC57</strain>
    </source>
</reference>
<evidence type="ECO:0000256" key="6">
    <source>
        <dbReference type="ARBA" id="ARBA00038076"/>
    </source>
</evidence>
<dbReference type="InterPro" id="IPR050250">
    <property type="entry name" value="Macrolide_Exporter_MacB"/>
</dbReference>
<name>A0AB33JVL0_9ACTN</name>